<evidence type="ECO:0000256" key="6">
    <source>
        <dbReference type="ARBA" id="ARBA00022989"/>
    </source>
</evidence>
<evidence type="ECO:0000256" key="12">
    <source>
        <dbReference type="ARBA" id="ARBA00053920"/>
    </source>
</evidence>
<dbReference type="AlphaFoldDB" id="A0A2V0PD01"/>
<dbReference type="Proteomes" id="UP000247498">
    <property type="component" value="Unassembled WGS sequence"/>
</dbReference>
<dbReference type="InterPro" id="IPR040554">
    <property type="entry name" value="KPWE_PEX14_dom"/>
</dbReference>
<feature type="compositionally biased region" description="Low complexity" evidence="15">
    <location>
        <begin position="509"/>
        <end position="525"/>
    </location>
</feature>
<feature type="compositionally biased region" description="Low complexity" evidence="15">
    <location>
        <begin position="533"/>
        <end position="543"/>
    </location>
</feature>
<dbReference type="GO" id="GO:0016560">
    <property type="term" value="P:protein import into peroxisome matrix, docking"/>
    <property type="evidence" value="ECO:0007669"/>
    <property type="project" value="UniProtKB-UniRule"/>
</dbReference>
<sequence>MEPAVAEGGDAALAFPGEGEAPAPPALREDQIASAVAFLTHPKVRPSPDATKRSFLERKGLTNEEIAEAFARAPAAPAAAPPSAAAPAVAAAAAPPPGGQQLVSYAPQQQQQQQQQPYGSAPPQYALMPAPLPQQPEPVRWTQVLLGLSVVAGAAYAAAYHVAPAVTGWYRSASDTRARRRRAAAERDLALAAALEGMAATQARLAAAVEGLAASVRARDGDGGGAAGGKGLIGYSGGGGEYGHVPERDGEVRFGGGASSHASPARPAPRYGSYGADSPASASASAPAPPGDAFRRAGGGGGGSALAGGAGAVAAGAAYSGAPSVAAPAYYPAAPATAAGDSFAASSAAVPPQLSQQPQQPQQQPPQQQQEGQRPDEPPHSQAFMDIMAMVARGETPPNVRTDIDDAPPDPTRPPTAPQLQPKPKPWERAQPQAQPPAAAAGAGQPWAPASQPWAQQPAPGAGPPQYSVPASGSPANSVGSGRADLSALLGGHDGRDAPWRPPPPPAPTVVFKPAPEQPAELPAAPAAPAPAPAAAAPAEEVAAAQQAASAMAAAAVRAVLNADANGAPPVAVAE</sequence>
<keyword evidence="7" id="KW-0811">Translocation</keyword>
<evidence type="ECO:0000256" key="9">
    <source>
        <dbReference type="ARBA" id="ARBA00023140"/>
    </source>
</evidence>
<reference evidence="18 19" key="1">
    <citation type="journal article" date="2018" name="Sci. Rep.">
        <title>Raphidocelis subcapitata (=Pseudokirchneriella subcapitata) provides an insight into genome evolution and environmental adaptations in the Sphaeropleales.</title>
        <authorList>
            <person name="Suzuki S."/>
            <person name="Yamaguchi H."/>
            <person name="Nakajima N."/>
            <person name="Kawachi M."/>
        </authorList>
    </citation>
    <scope>NUCLEOTIDE SEQUENCE [LARGE SCALE GENOMIC DNA]</scope>
    <source>
        <strain evidence="18 19">NIES-35</strain>
    </source>
</reference>
<dbReference type="GO" id="GO:1990429">
    <property type="term" value="C:peroxisomal importomer complex"/>
    <property type="evidence" value="ECO:0007669"/>
    <property type="project" value="TreeGrafter"/>
</dbReference>
<evidence type="ECO:0000313" key="18">
    <source>
        <dbReference type="EMBL" id="GBF95783.1"/>
    </source>
</evidence>
<dbReference type="GO" id="GO:0005102">
    <property type="term" value="F:signaling receptor binding"/>
    <property type="evidence" value="ECO:0007669"/>
    <property type="project" value="TreeGrafter"/>
</dbReference>
<protein>
    <recommendedName>
        <fullName evidence="10 14">Peroxisomal membrane protein PEX14</fullName>
    </recommendedName>
    <alternativeName>
        <fullName evidence="11 14">Peroxin-14</fullName>
    </alternativeName>
</protein>
<evidence type="ECO:0000256" key="13">
    <source>
        <dbReference type="ARBA" id="ARBA00064754"/>
    </source>
</evidence>
<dbReference type="InterPro" id="IPR006785">
    <property type="entry name" value="Pex14_N"/>
</dbReference>
<keyword evidence="19" id="KW-1185">Reference proteome</keyword>
<keyword evidence="4" id="KW-0812">Transmembrane</keyword>
<feature type="region of interest" description="Disordered" evidence="15">
    <location>
        <begin position="244"/>
        <end position="305"/>
    </location>
</feature>
<evidence type="ECO:0000313" key="19">
    <source>
        <dbReference type="Proteomes" id="UP000247498"/>
    </source>
</evidence>
<dbReference type="Gene3D" id="1.10.10.10">
    <property type="entry name" value="Winged helix-like DNA-binding domain superfamily/Winged helix DNA-binding domain"/>
    <property type="match status" value="1"/>
</dbReference>
<feature type="domain" description="Peroxisomal membrane protein PEX14-like KPWE" evidence="17">
    <location>
        <begin position="379"/>
        <end position="429"/>
    </location>
</feature>
<dbReference type="Pfam" id="PF17733">
    <property type="entry name" value="KPWE_dom"/>
    <property type="match status" value="1"/>
</dbReference>
<dbReference type="PANTHER" id="PTHR23058:SF0">
    <property type="entry name" value="PEROXISOMAL MEMBRANE PROTEIN PEX14"/>
    <property type="match status" value="1"/>
</dbReference>
<evidence type="ECO:0000256" key="2">
    <source>
        <dbReference type="ARBA" id="ARBA00005443"/>
    </source>
</evidence>
<dbReference type="STRING" id="307507.A0A2V0PD01"/>
<dbReference type="InterPro" id="IPR036388">
    <property type="entry name" value="WH-like_DNA-bd_sf"/>
</dbReference>
<dbReference type="InParanoid" id="A0A2V0PD01"/>
<gene>
    <name evidence="18" type="ORF">Rsub_08219</name>
</gene>
<dbReference type="InterPro" id="IPR025655">
    <property type="entry name" value="PEX14"/>
</dbReference>
<feature type="compositionally biased region" description="Polar residues" evidence="15">
    <location>
        <begin position="469"/>
        <end position="480"/>
    </location>
</feature>
<accession>A0A2V0PD01</accession>
<proteinExistence type="inferred from homology"/>
<feature type="region of interest" description="Disordered" evidence="15">
    <location>
        <begin position="89"/>
        <end position="131"/>
    </location>
</feature>
<dbReference type="Pfam" id="PF04695">
    <property type="entry name" value="Pex14_N"/>
    <property type="match status" value="1"/>
</dbReference>
<feature type="compositionally biased region" description="Low complexity" evidence="15">
    <location>
        <begin position="430"/>
        <end position="466"/>
    </location>
</feature>
<dbReference type="FunFam" id="1.10.10.10:FF:000217">
    <property type="entry name" value="Peroxisomal membrane protein PEX14"/>
    <property type="match status" value="1"/>
</dbReference>
<feature type="region of interest" description="Disordered" evidence="15">
    <location>
        <begin position="340"/>
        <end position="543"/>
    </location>
</feature>
<feature type="compositionally biased region" description="Low complexity" evidence="15">
    <location>
        <begin position="11"/>
        <end position="21"/>
    </location>
</feature>
<keyword evidence="5 14" id="KW-0653">Protein transport</keyword>
<evidence type="ECO:0000256" key="5">
    <source>
        <dbReference type="ARBA" id="ARBA00022927"/>
    </source>
</evidence>
<evidence type="ECO:0000259" key="16">
    <source>
        <dbReference type="Pfam" id="PF04695"/>
    </source>
</evidence>
<dbReference type="FunCoup" id="A0A2V0PD01">
    <property type="interactions" value="1075"/>
</dbReference>
<evidence type="ECO:0000256" key="4">
    <source>
        <dbReference type="ARBA" id="ARBA00022692"/>
    </source>
</evidence>
<keyword evidence="6" id="KW-1133">Transmembrane helix</keyword>
<feature type="compositionally biased region" description="Low complexity" evidence="15">
    <location>
        <begin position="259"/>
        <end position="286"/>
    </location>
</feature>
<dbReference type="OrthoDB" id="441517at2759"/>
<evidence type="ECO:0000256" key="7">
    <source>
        <dbReference type="ARBA" id="ARBA00023010"/>
    </source>
</evidence>
<dbReference type="EMBL" id="BDRX01000070">
    <property type="protein sequence ID" value="GBF95783.1"/>
    <property type="molecule type" value="Genomic_DNA"/>
</dbReference>
<evidence type="ECO:0000256" key="15">
    <source>
        <dbReference type="SAM" id="MobiDB-lite"/>
    </source>
</evidence>
<evidence type="ECO:0000256" key="11">
    <source>
        <dbReference type="ARBA" id="ARBA00029691"/>
    </source>
</evidence>
<comment type="subcellular location">
    <subcellularLocation>
        <location evidence="1">Peroxisome membrane</location>
        <topology evidence="1">Single-pass membrane protein</topology>
    </subcellularLocation>
</comment>
<comment type="caution">
    <text evidence="18">The sequence shown here is derived from an EMBL/GenBank/DDBJ whole genome shotgun (WGS) entry which is preliminary data.</text>
</comment>
<name>A0A2V0PD01_9CHLO</name>
<evidence type="ECO:0000259" key="17">
    <source>
        <dbReference type="Pfam" id="PF17733"/>
    </source>
</evidence>
<comment type="subunit">
    <text evidence="13">Interacts with PEX13; forming the PEX13-PEX14 docking complex. Interacts with PEX5 (via WxxxF/Y motifs).</text>
</comment>
<feature type="region of interest" description="Disordered" evidence="15">
    <location>
        <begin position="39"/>
        <end position="58"/>
    </location>
</feature>
<keyword evidence="9 14" id="KW-0576">Peroxisome</keyword>
<comment type="similarity">
    <text evidence="2 14">Belongs to the peroxin-14 family.</text>
</comment>
<evidence type="ECO:0000256" key="1">
    <source>
        <dbReference type="ARBA" id="ARBA00004549"/>
    </source>
</evidence>
<feature type="domain" description="Peroxisome membrane anchor protein Pex14p N-terminal" evidence="16">
    <location>
        <begin position="28"/>
        <end position="72"/>
    </location>
</feature>
<evidence type="ECO:0000256" key="14">
    <source>
        <dbReference type="RuleBase" id="RU367032"/>
    </source>
</evidence>
<organism evidence="18 19">
    <name type="scientific">Raphidocelis subcapitata</name>
    <dbReference type="NCBI Taxonomy" id="307507"/>
    <lineage>
        <taxon>Eukaryota</taxon>
        <taxon>Viridiplantae</taxon>
        <taxon>Chlorophyta</taxon>
        <taxon>core chlorophytes</taxon>
        <taxon>Chlorophyceae</taxon>
        <taxon>CS clade</taxon>
        <taxon>Sphaeropleales</taxon>
        <taxon>Selenastraceae</taxon>
        <taxon>Raphidocelis</taxon>
    </lineage>
</organism>
<comment type="function">
    <text evidence="12 14">Component of the PEX13-PEX14 docking complex, a translocon channel that specifically mediates the import of peroxisomal cargo proteins bound to PEX5 receptor. The PEX13-PEX14 docking complex forms a large import pore which can be opened to a diameter of about 9 nm. Mechanistically, PEX5 receptor along with cargo proteins associates with the PEX14 subunit of the PEX13-PEX14 docking complex in the cytosol, leading to the insertion of the receptor into the organelle membrane with the concomitant translocation of the cargo into the peroxisome matrix.</text>
</comment>
<feature type="compositionally biased region" description="Pro residues" evidence="15">
    <location>
        <begin position="409"/>
        <end position="424"/>
    </location>
</feature>
<keyword evidence="8 14" id="KW-0472">Membrane</keyword>
<dbReference type="PANTHER" id="PTHR23058">
    <property type="entry name" value="PEROXISOMAL MEMBRANE PROTEIN PEX14"/>
    <property type="match status" value="1"/>
</dbReference>
<feature type="compositionally biased region" description="Low complexity" evidence="15">
    <location>
        <begin position="340"/>
        <end position="372"/>
    </location>
</feature>
<feature type="region of interest" description="Disordered" evidence="15">
    <location>
        <begin position="1"/>
        <end position="29"/>
    </location>
</feature>
<keyword evidence="3 14" id="KW-0813">Transport</keyword>
<dbReference type="GO" id="GO:0005778">
    <property type="term" value="C:peroxisomal membrane"/>
    <property type="evidence" value="ECO:0007669"/>
    <property type="project" value="UniProtKB-SubCell"/>
</dbReference>
<evidence type="ECO:0000256" key="8">
    <source>
        <dbReference type="ARBA" id="ARBA00023136"/>
    </source>
</evidence>
<evidence type="ECO:0000256" key="3">
    <source>
        <dbReference type="ARBA" id="ARBA00022448"/>
    </source>
</evidence>
<evidence type="ECO:0000256" key="10">
    <source>
        <dbReference type="ARBA" id="ARBA00029502"/>
    </source>
</evidence>